<feature type="transmembrane region" description="Helical" evidence="1">
    <location>
        <begin position="40"/>
        <end position="57"/>
    </location>
</feature>
<protein>
    <recommendedName>
        <fullName evidence="4">DUF3429 domain-containing protein</fullName>
    </recommendedName>
</protein>
<keyword evidence="3" id="KW-1185">Reference proteome</keyword>
<accession>B8KXX6</accession>
<feature type="transmembrane region" description="Helical" evidence="1">
    <location>
        <begin position="77"/>
        <end position="107"/>
    </location>
</feature>
<feature type="transmembrane region" description="Helical" evidence="1">
    <location>
        <begin position="7"/>
        <end position="28"/>
    </location>
</feature>
<dbReference type="HOGENOM" id="CLU_045137_3_0_6"/>
<evidence type="ECO:0008006" key="4">
    <source>
        <dbReference type="Google" id="ProtNLM"/>
    </source>
</evidence>
<keyword evidence="1" id="KW-1133">Transmembrane helix</keyword>
<gene>
    <name evidence="2" type="ORF">NOR51B_1056</name>
</gene>
<feature type="transmembrane region" description="Helical" evidence="1">
    <location>
        <begin position="119"/>
        <end position="139"/>
    </location>
</feature>
<dbReference type="EMBL" id="DS999411">
    <property type="protein sequence ID" value="EED35113.1"/>
    <property type="molecule type" value="Genomic_DNA"/>
</dbReference>
<dbReference type="RefSeq" id="WP_009019860.1">
    <property type="nucleotide sequence ID" value="NZ_DS999411.1"/>
</dbReference>
<dbReference type="OrthoDB" id="8591832at2"/>
<evidence type="ECO:0000313" key="2">
    <source>
        <dbReference type="EMBL" id="EED35113.1"/>
    </source>
</evidence>
<organism evidence="2 3">
    <name type="scientific">Luminiphilus syltensis NOR5-1B</name>
    <dbReference type="NCBI Taxonomy" id="565045"/>
    <lineage>
        <taxon>Bacteria</taxon>
        <taxon>Pseudomonadati</taxon>
        <taxon>Pseudomonadota</taxon>
        <taxon>Gammaproteobacteria</taxon>
        <taxon>Cellvibrionales</taxon>
        <taxon>Halieaceae</taxon>
        <taxon>Luminiphilus</taxon>
    </lineage>
</organism>
<sequence length="144" mass="15729">MHAKLTARTLGFAGLIPFYAFLAGIYWYEDYPRALSVQGFVVYSLAILCFLSGSVWGHARTQSVGEQPIRLLVSNGLVIFGVAAVLTAQAMIASLLLMLGFIGLLWYERNVDGTGTWYAAMRTQLTVGVVIAHLLYIALHMSGL</sequence>
<evidence type="ECO:0000256" key="1">
    <source>
        <dbReference type="SAM" id="Phobius"/>
    </source>
</evidence>
<dbReference type="STRING" id="565045.NOR51B_1056"/>
<evidence type="ECO:0000313" key="3">
    <source>
        <dbReference type="Proteomes" id="UP000004699"/>
    </source>
</evidence>
<proteinExistence type="predicted"/>
<dbReference type="Proteomes" id="UP000004699">
    <property type="component" value="Unassembled WGS sequence"/>
</dbReference>
<dbReference type="Pfam" id="PF11911">
    <property type="entry name" value="DUF3429"/>
    <property type="match status" value="1"/>
</dbReference>
<dbReference type="InterPro" id="IPR021836">
    <property type="entry name" value="DUF3429"/>
</dbReference>
<dbReference type="AlphaFoldDB" id="B8KXX6"/>
<keyword evidence="1" id="KW-0472">Membrane</keyword>
<reference evidence="3" key="1">
    <citation type="journal article" date="2013" name="BMC Microbiol.">
        <title>Taxonomy and evolution of bacteriochlorophyll a-containing members of the OM60/NOR5 clade of marine gammaproteobacteria: description of Luminiphilus syltensis gen. nov., sp. nov., reclassification of Haliea rubra as Pseudohaliea rubra gen. nov., comb. nov., and emendation of Chromatocurvus halotolerans.</title>
        <authorList>
            <person name="Spring S."/>
            <person name="Riedel T."/>
            <person name="Sproer C."/>
            <person name="Yan S."/>
            <person name="Harder J."/>
            <person name="Fuchs B.M."/>
        </authorList>
    </citation>
    <scope>NUCLEOTIDE SEQUENCE [LARGE SCALE GENOMIC DNA]</scope>
    <source>
        <strain evidence="3">NOR51-B</strain>
    </source>
</reference>
<name>B8KXX6_9GAMM</name>
<keyword evidence="1" id="KW-0812">Transmembrane</keyword>